<proteinExistence type="inferred from homology"/>
<keyword evidence="6" id="KW-0865">Zymogen</keyword>
<dbReference type="PANTHER" id="PTHR14218:SF15">
    <property type="entry name" value="TRIPEPTIDYL-PEPTIDASE 1"/>
    <property type="match status" value="1"/>
</dbReference>
<dbReference type="GO" id="GO:0006508">
    <property type="term" value="P:proteolysis"/>
    <property type="evidence" value="ECO:0007669"/>
    <property type="project" value="UniProtKB-KW"/>
</dbReference>
<feature type="binding site" evidence="7">
    <location>
        <position position="570"/>
    </location>
    <ligand>
        <name>Ca(2+)</name>
        <dbReference type="ChEBI" id="CHEBI:29108"/>
    </ligand>
</feature>
<feature type="signal peptide" evidence="9">
    <location>
        <begin position="1"/>
        <end position="31"/>
    </location>
</feature>
<dbReference type="InterPro" id="IPR023828">
    <property type="entry name" value="Peptidase_S8_Ser-AS"/>
</dbReference>
<dbReference type="CDD" id="cd04056">
    <property type="entry name" value="Peptidases_S53"/>
    <property type="match status" value="1"/>
</dbReference>
<feature type="binding site" evidence="7">
    <location>
        <position position="589"/>
    </location>
    <ligand>
        <name>Ca(2+)</name>
        <dbReference type="ChEBI" id="CHEBI:29108"/>
    </ligand>
</feature>
<evidence type="ECO:0000256" key="9">
    <source>
        <dbReference type="SAM" id="SignalP"/>
    </source>
</evidence>
<evidence type="ECO:0000256" key="5">
    <source>
        <dbReference type="ARBA" id="ARBA00022837"/>
    </source>
</evidence>
<keyword evidence="3 7" id="KW-0378">Hydrolase</keyword>
<dbReference type="PROSITE" id="PS51892">
    <property type="entry name" value="SUBTILASE"/>
    <property type="match status" value="1"/>
</dbReference>
<comment type="similarity">
    <text evidence="8">Belongs to the peptidase S8 family.</text>
</comment>
<keyword evidence="4 7" id="KW-0720">Serine protease</keyword>
<sequence length="614" mass="63256">MPFPYRTDPLRRAALLASCLAVTVLAPSARAADASGWTATDTQAFVPAMLAPRVGATAATLAFQQRLRTAAASATDVEATTPVSVTVALKLRNEAELDAHNRSGAAPLSAAEVLVRFAPTQAQVAAVVAHLRTAGFTDIEVAPNRLLITANGSAAAVQTAFHTRLAQFTFDNRAVFANTSAAQVPSALGGTVASVLGLQSVVRPRTMLHRGPLRSPANLSPLAGTRATASTVAHSPTDFAKIYDASSISTGSGTKVGIITWGSLTKVITDLKSFTSSAGLPTQTTTTVKTGSSGSYVVDADSDGEWCLDSQTIVGTSGGVSQLYFYTAPNGGNGPTDAGITAAYNRAVSDDIVKVINVSLGEDETASHSSGTQSADDAIFKTAVAQGQTFSVSAGDEGVYESTGGVITDANGNLNTDLSKYSVSEPATSPNVIAVGGTTLSTTSTTTWAGETVWNEGLAYADDYDYTERLWATGGGVSVYETAPSYQTTALGSSTTKRVLPDIGFDAAQVSGAKIIVHGSTEQIGGTSLASPIFVGLWARLESANSNALKFPASSFYATFPGQPTLLHDVTSGNNGYNGYGYKAATGYDRTTGFGSFDTAKLATYISGHSTFAR</sequence>
<dbReference type="GO" id="GO:0046872">
    <property type="term" value="F:metal ion binding"/>
    <property type="evidence" value="ECO:0007669"/>
    <property type="project" value="UniProtKB-UniRule"/>
</dbReference>
<evidence type="ECO:0000256" key="2">
    <source>
        <dbReference type="ARBA" id="ARBA00022723"/>
    </source>
</evidence>
<dbReference type="PANTHER" id="PTHR14218">
    <property type="entry name" value="PROTEASE S8 TRIPEPTIDYL PEPTIDASE I CLN2"/>
    <property type="match status" value="1"/>
</dbReference>
<dbReference type="Proteomes" id="UP000557688">
    <property type="component" value="Unassembled WGS sequence"/>
</dbReference>
<dbReference type="CDD" id="cd11377">
    <property type="entry name" value="Pro-peptidase_S53"/>
    <property type="match status" value="1"/>
</dbReference>
<evidence type="ECO:0000256" key="7">
    <source>
        <dbReference type="PROSITE-ProRule" id="PRU01032"/>
    </source>
</evidence>
<evidence type="ECO:0000256" key="8">
    <source>
        <dbReference type="PROSITE-ProRule" id="PRU01240"/>
    </source>
</evidence>
<feature type="active site" description="Charge relay system" evidence="7">
    <location>
        <position position="305"/>
    </location>
</feature>
<dbReference type="Pfam" id="PF09286">
    <property type="entry name" value="Pro-kuma_activ"/>
    <property type="match status" value="1"/>
</dbReference>
<feature type="binding site" evidence="7">
    <location>
        <position position="587"/>
    </location>
    <ligand>
        <name>Ca(2+)</name>
        <dbReference type="ChEBI" id="CHEBI:29108"/>
    </ligand>
</feature>
<evidence type="ECO:0000256" key="4">
    <source>
        <dbReference type="ARBA" id="ARBA00022825"/>
    </source>
</evidence>
<dbReference type="GO" id="GO:0004252">
    <property type="term" value="F:serine-type endopeptidase activity"/>
    <property type="evidence" value="ECO:0007669"/>
    <property type="project" value="UniProtKB-UniRule"/>
</dbReference>
<name>A0A839V1Z0_9PROT</name>
<dbReference type="InterPro" id="IPR036852">
    <property type="entry name" value="Peptidase_S8/S53_dom_sf"/>
</dbReference>
<dbReference type="SMART" id="SM00944">
    <property type="entry name" value="Pro-kuma_activ"/>
    <property type="match status" value="1"/>
</dbReference>
<comment type="cofactor">
    <cofactor evidence="7">
        <name>Ca(2+)</name>
        <dbReference type="ChEBI" id="CHEBI:29108"/>
    </cofactor>
    <text evidence="7">Binds 1 Ca(2+) ion per subunit.</text>
</comment>
<evidence type="ECO:0000313" key="11">
    <source>
        <dbReference type="EMBL" id="MBB3173602.1"/>
    </source>
</evidence>
<feature type="active site" description="Charge relay system" evidence="7">
    <location>
        <position position="309"/>
    </location>
</feature>
<dbReference type="RefSeq" id="WP_183274967.1">
    <property type="nucleotide sequence ID" value="NZ_JACHXV010000004.1"/>
</dbReference>
<dbReference type="EC" id="3.4.21.101" evidence="11"/>
<keyword evidence="9" id="KW-0732">Signal</keyword>
<protein>
    <submittedName>
        <fullName evidence="11">Xanthomonalisin</fullName>
        <ecNumber evidence="11">3.4.21.101</ecNumber>
    </submittedName>
</protein>
<evidence type="ECO:0000313" key="12">
    <source>
        <dbReference type="Proteomes" id="UP000557688"/>
    </source>
</evidence>
<dbReference type="PROSITE" id="PS00138">
    <property type="entry name" value="SUBTILASE_SER"/>
    <property type="match status" value="1"/>
</dbReference>
<dbReference type="InterPro" id="IPR030400">
    <property type="entry name" value="Sedolisin_dom"/>
</dbReference>
<dbReference type="EMBL" id="JACHXV010000004">
    <property type="protein sequence ID" value="MBB3173602.1"/>
    <property type="molecule type" value="Genomic_DNA"/>
</dbReference>
<dbReference type="Gene3D" id="3.40.50.200">
    <property type="entry name" value="Peptidase S8/S53 domain"/>
    <property type="match status" value="1"/>
</dbReference>
<accession>A0A839V1Z0</accession>
<organism evidence="11 12">
    <name type="scientific">Endobacter medicaginis</name>
    <dbReference type="NCBI Taxonomy" id="1181271"/>
    <lineage>
        <taxon>Bacteria</taxon>
        <taxon>Pseudomonadati</taxon>
        <taxon>Pseudomonadota</taxon>
        <taxon>Alphaproteobacteria</taxon>
        <taxon>Acetobacterales</taxon>
        <taxon>Acetobacteraceae</taxon>
        <taxon>Endobacter</taxon>
    </lineage>
</organism>
<feature type="binding site" evidence="7">
    <location>
        <position position="569"/>
    </location>
    <ligand>
        <name>Ca(2+)</name>
        <dbReference type="ChEBI" id="CHEBI:29108"/>
    </ligand>
</feature>
<feature type="active site" description="Charge relay system" evidence="7">
    <location>
        <position position="528"/>
    </location>
</feature>
<dbReference type="PROSITE" id="PS51695">
    <property type="entry name" value="SEDOLISIN"/>
    <property type="match status" value="1"/>
</dbReference>
<dbReference type="GO" id="GO:0008240">
    <property type="term" value="F:tripeptidyl-peptidase activity"/>
    <property type="evidence" value="ECO:0007669"/>
    <property type="project" value="TreeGrafter"/>
</dbReference>
<dbReference type="InterPro" id="IPR050819">
    <property type="entry name" value="Tripeptidyl-peptidase_I"/>
</dbReference>
<keyword evidence="2 7" id="KW-0479">Metal-binding</keyword>
<gene>
    <name evidence="11" type="ORF">FHR90_001425</name>
</gene>
<evidence type="ECO:0000259" key="10">
    <source>
        <dbReference type="PROSITE" id="PS51695"/>
    </source>
</evidence>
<keyword evidence="5 7" id="KW-0106">Calcium</keyword>
<dbReference type="SUPFAM" id="SSF52743">
    <property type="entry name" value="Subtilisin-like"/>
    <property type="match status" value="1"/>
</dbReference>
<keyword evidence="1 7" id="KW-0645">Protease</keyword>
<feature type="domain" description="Peptidase S53" evidence="10">
    <location>
        <begin position="233"/>
        <end position="609"/>
    </location>
</feature>
<feature type="chain" id="PRO_5032933491" evidence="9">
    <location>
        <begin position="32"/>
        <end position="614"/>
    </location>
</feature>
<comment type="caution">
    <text evidence="8">Lacks conserved residue(s) required for the propagation of feature annotation.</text>
</comment>
<dbReference type="AlphaFoldDB" id="A0A839V1Z0"/>
<reference evidence="11 12" key="1">
    <citation type="submission" date="2020-08" db="EMBL/GenBank/DDBJ databases">
        <title>Genomic Encyclopedia of Type Strains, Phase III (KMG-III): the genomes of soil and plant-associated and newly described type strains.</title>
        <authorList>
            <person name="Whitman W."/>
        </authorList>
    </citation>
    <scope>NUCLEOTIDE SEQUENCE [LARGE SCALE GENOMIC DNA]</scope>
    <source>
        <strain evidence="11 12">CECT 8088</strain>
    </source>
</reference>
<evidence type="ECO:0000256" key="3">
    <source>
        <dbReference type="ARBA" id="ARBA00022801"/>
    </source>
</evidence>
<comment type="caution">
    <text evidence="11">The sequence shown here is derived from an EMBL/GenBank/DDBJ whole genome shotgun (WGS) entry which is preliminary data.</text>
</comment>
<evidence type="ECO:0000256" key="6">
    <source>
        <dbReference type="ARBA" id="ARBA00023145"/>
    </source>
</evidence>
<evidence type="ECO:0000256" key="1">
    <source>
        <dbReference type="ARBA" id="ARBA00022670"/>
    </source>
</evidence>
<dbReference type="InterPro" id="IPR015366">
    <property type="entry name" value="S53_propep"/>
</dbReference>
<keyword evidence="12" id="KW-1185">Reference proteome</keyword>
<dbReference type="SUPFAM" id="SSF54897">
    <property type="entry name" value="Protease propeptides/inhibitors"/>
    <property type="match status" value="1"/>
</dbReference>